<sequence length="77" mass="9054">MWARVKMVSDPSLSFVNCHNKHRHPRQLVSAKQYFRRVGYVSAQDRDGTWWDCNYEAGNNLVTPAPEHKTVVRIPWD</sequence>
<evidence type="ECO:0000313" key="1">
    <source>
        <dbReference type="EMBL" id="POV95397.1"/>
    </source>
</evidence>
<accession>A0A2S4V4Y6</accession>
<dbReference type="EMBL" id="PKSM01000419">
    <property type="protein sequence ID" value="POV95397.1"/>
    <property type="molecule type" value="Genomic_DNA"/>
</dbReference>
<proteinExistence type="predicted"/>
<dbReference type="VEuPathDB" id="FungiDB:PSTT_09303"/>
<gene>
    <name evidence="2" type="ORF">PSHT_11153</name>
    <name evidence="1" type="ORF">PSHT_15676</name>
</gene>
<dbReference type="Proteomes" id="UP000238274">
    <property type="component" value="Unassembled WGS sequence"/>
</dbReference>
<reference evidence="3" key="3">
    <citation type="journal article" date="2018" name="Mol. Plant Microbe Interact.">
        <title>Genome sequence resources for the wheat stripe rust pathogen (Puccinia striiformis f. sp. tritici) and the barley stripe rust pathogen (Puccinia striiformis f. sp. hordei).</title>
        <authorList>
            <person name="Xia C."/>
            <person name="Wang M."/>
            <person name="Yin C."/>
            <person name="Cornejo O.E."/>
            <person name="Hulbert S.H."/>
            <person name="Chen X."/>
        </authorList>
    </citation>
    <scope>NUCLEOTIDE SEQUENCE [LARGE SCALE GENOMIC DNA]</scope>
    <source>
        <strain evidence="3">93TX-2</strain>
    </source>
</reference>
<dbReference type="VEuPathDB" id="FungiDB:PSHT_11153"/>
<comment type="caution">
    <text evidence="2">The sequence shown here is derived from an EMBL/GenBank/DDBJ whole genome shotgun (WGS) entry which is preliminary data.</text>
</comment>
<name>A0A2S4V4Y6_9BASI</name>
<evidence type="ECO:0000313" key="3">
    <source>
        <dbReference type="Proteomes" id="UP000238274"/>
    </source>
</evidence>
<dbReference type="VEuPathDB" id="FungiDB:PSHT_15676"/>
<evidence type="ECO:0000313" key="2">
    <source>
        <dbReference type="EMBL" id="POW04602.1"/>
    </source>
</evidence>
<organism evidence="2 3">
    <name type="scientific">Puccinia striiformis</name>
    <dbReference type="NCBI Taxonomy" id="27350"/>
    <lineage>
        <taxon>Eukaryota</taxon>
        <taxon>Fungi</taxon>
        <taxon>Dikarya</taxon>
        <taxon>Basidiomycota</taxon>
        <taxon>Pucciniomycotina</taxon>
        <taxon>Pucciniomycetes</taxon>
        <taxon>Pucciniales</taxon>
        <taxon>Pucciniaceae</taxon>
        <taxon>Puccinia</taxon>
    </lineage>
</organism>
<dbReference type="AlphaFoldDB" id="A0A2S4V4Y6"/>
<keyword evidence="3" id="KW-1185">Reference proteome</keyword>
<reference evidence="3" key="2">
    <citation type="journal article" date="2018" name="BMC Genomics">
        <title>Genomic insights into host adaptation between the wheat stripe rust pathogen (Puccinia striiformis f. sp. tritici) and the barley stripe rust pathogen (Puccinia striiformis f. sp. hordei).</title>
        <authorList>
            <person name="Xia C."/>
            <person name="Wang M."/>
            <person name="Yin C."/>
            <person name="Cornejo O.E."/>
            <person name="Hulbert S.H."/>
            <person name="Chen X."/>
        </authorList>
    </citation>
    <scope>NUCLEOTIDE SEQUENCE [LARGE SCALE GENOMIC DNA]</scope>
    <source>
        <strain evidence="3">93TX-2</strain>
    </source>
</reference>
<reference evidence="2 3" key="1">
    <citation type="submission" date="2017-12" db="EMBL/GenBank/DDBJ databases">
        <title>Gene loss provides genomic basis for host adaptation in cereal stripe rust fungi.</title>
        <authorList>
            <person name="Xia C."/>
        </authorList>
    </citation>
    <scope>NUCLEOTIDE SEQUENCE [LARGE SCALE GENOMIC DNA]</scope>
    <source>
        <strain evidence="2 3">93TX-2</strain>
    </source>
</reference>
<protein>
    <submittedName>
        <fullName evidence="2">Uncharacterized protein</fullName>
    </submittedName>
</protein>
<dbReference type="EMBL" id="PKSM01000182">
    <property type="protein sequence ID" value="POW04602.1"/>
    <property type="molecule type" value="Genomic_DNA"/>
</dbReference>